<protein>
    <recommendedName>
        <fullName evidence="2">UPF0178 protein SOIL9_66020</fullName>
    </recommendedName>
</protein>
<organism evidence="3 4">
    <name type="scientific">Gemmata massiliana</name>
    <dbReference type="NCBI Taxonomy" id="1210884"/>
    <lineage>
        <taxon>Bacteria</taxon>
        <taxon>Pseudomonadati</taxon>
        <taxon>Planctomycetota</taxon>
        <taxon>Planctomycetia</taxon>
        <taxon>Gemmatales</taxon>
        <taxon>Gemmataceae</taxon>
        <taxon>Gemmata</taxon>
    </lineage>
</organism>
<dbReference type="Pfam" id="PF02639">
    <property type="entry name" value="DUF188"/>
    <property type="match status" value="1"/>
</dbReference>
<dbReference type="KEGG" id="gms:SOIL9_66020"/>
<proteinExistence type="inferred from homology"/>
<dbReference type="AlphaFoldDB" id="A0A6P2CVJ4"/>
<dbReference type="InterPro" id="IPR003791">
    <property type="entry name" value="UPF0178"/>
</dbReference>
<accession>A0A6P2CVJ4</accession>
<evidence type="ECO:0000313" key="4">
    <source>
        <dbReference type="Proteomes" id="UP000464178"/>
    </source>
</evidence>
<dbReference type="HAMAP" id="MF_00489">
    <property type="entry name" value="UPF0178"/>
    <property type="match status" value="1"/>
</dbReference>
<reference evidence="3 4" key="1">
    <citation type="submission" date="2019-05" db="EMBL/GenBank/DDBJ databases">
        <authorList>
            <consortium name="Science for Life Laboratories"/>
        </authorList>
    </citation>
    <scope>NUCLEOTIDE SEQUENCE [LARGE SCALE GENOMIC DNA]</scope>
    <source>
        <strain evidence="3">Soil9</strain>
    </source>
</reference>
<gene>
    <name evidence="3" type="ORF">SOIL9_66020</name>
</gene>
<sequence>MLTIYIDADACPVKDEVYKVARRHAMKVLVVANSTMRVPVEPLVELVVRAGFGAADDWIAGEIGPCDICITSDVPLAARCVANGAVTLDPKGRLLDANSIGEAVATRDLMEELRAMGQAAGGPAPMTPKDRSRFLAKLDEAVNAARRAASR</sequence>
<comment type="similarity">
    <text evidence="1 2">Belongs to the UPF0178 family.</text>
</comment>
<evidence type="ECO:0000256" key="1">
    <source>
        <dbReference type="ARBA" id="ARBA00008522"/>
    </source>
</evidence>
<dbReference type="NCBIfam" id="NF001095">
    <property type="entry name" value="PRK00124.1"/>
    <property type="match status" value="1"/>
</dbReference>
<dbReference type="RefSeq" id="WP_162666157.1">
    <property type="nucleotide sequence ID" value="NZ_LR593886.1"/>
</dbReference>
<evidence type="ECO:0000256" key="2">
    <source>
        <dbReference type="HAMAP-Rule" id="MF_00489"/>
    </source>
</evidence>
<dbReference type="EMBL" id="LR593886">
    <property type="protein sequence ID" value="VTR91112.1"/>
    <property type="molecule type" value="Genomic_DNA"/>
</dbReference>
<dbReference type="PANTHER" id="PTHR35146:SF1">
    <property type="entry name" value="UPF0178 PROTEIN YAII"/>
    <property type="match status" value="1"/>
</dbReference>
<name>A0A6P2CVJ4_9BACT</name>
<keyword evidence="4" id="KW-1185">Reference proteome</keyword>
<evidence type="ECO:0000313" key="3">
    <source>
        <dbReference type="EMBL" id="VTR91112.1"/>
    </source>
</evidence>
<dbReference type="PANTHER" id="PTHR35146">
    <property type="entry name" value="UPF0178 PROTEIN YAII"/>
    <property type="match status" value="1"/>
</dbReference>
<dbReference type="Proteomes" id="UP000464178">
    <property type="component" value="Chromosome"/>
</dbReference>